<dbReference type="EMBL" id="CAVNYO010000157">
    <property type="protein sequence ID" value="CAK5269917.1"/>
    <property type="molecule type" value="Genomic_DNA"/>
</dbReference>
<evidence type="ECO:0000313" key="1">
    <source>
        <dbReference type="EMBL" id="CAK5269917.1"/>
    </source>
</evidence>
<dbReference type="PANTHER" id="PTHR33050">
    <property type="entry name" value="REVERSE TRANSCRIPTASE DOMAIN-CONTAINING PROTEIN"/>
    <property type="match status" value="1"/>
</dbReference>
<reference evidence="1" key="1">
    <citation type="submission" date="2023-11" db="EMBL/GenBank/DDBJ databases">
        <authorList>
            <person name="De Vega J J."/>
            <person name="De Vega J J."/>
        </authorList>
    </citation>
    <scope>NUCLEOTIDE SEQUENCE</scope>
</reference>
<organism evidence="1 2">
    <name type="scientific">Mycena citricolor</name>
    <dbReference type="NCBI Taxonomy" id="2018698"/>
    <lineage>
        <taxon>Eukaryota</taxon>
        <taxon>Fungi</taxon>
        <taxon>Dikarya</taxon>
        <taxon>Basidiomycota</taxon>
        <taxon>Agaricomycotina</taxon>
        <taxon>Agaricomycetes</taxon>
        <taxon>Agaricomycetidae</taxon>
        <taxon>Agaricales</taxon>
        <taxon>Marasmiineae</taxon>
        <taxon>Mycenaceae</taxon>
        <taxon>Mycena</taxon>
    </lineage>
</organism>
<comment type="caution">
    <text evidence="1">The sequence shown here is derived from an EMBL/GenBank/DDBJ whole genome shotgun (WGS) entry which is preliminary data.</text>
</comment>
<feature type="non-terminal residue" evidence="1">
    <location>
        <position position="1"/>
    </location>
</feature>
<sequence>MQHSAMTNPALGLLTVPSGPEVSDFNASFLQLGDRFLTYTGLSQHINYHNPLPDTSVSHSELFNWVIHPYSTIDFERLLTKHDLLDCYPHLIHNLTHGFPLGRLPILDHTIVISNHMSAREHPKAVAEYLETELGANRMSGPFSLSEMEAICRGPFFASPLIVAIQDQGPGLPPNKRVCCNLSKDNLATFHPSVNAFINKEDFLTRFDSPFIVADLVASSPPGTQACAFDIKSFHRTCPVLPDHKPFLVVSVNNKFYLDHCFPFGVASASSNTGQICNALVDIWCAETQAQSLGRLDTLKYKDDLSKIRFPVQGGPCFAYAFDRKSVLSPIDCLGVPWHPTKMGSMFVNVMTFIGFQWDFPRRQVSLPNKKRLKFLGRVQTILNGAQESKKFSLLEIQQIHGS</sequence>
<protein>
    <submittedName>
        <fullName evidence="1">Uncharacterized protein</fullName>
    </submittedName>
</protein>
<name>A0AAD2H6A9_9AGAR</name>
<proteinExistence type="predicted"/>
<dbReference type="PANTHER" id="PTHR33050:SF7">
    <property type="entry name" value="RIBONUCLEASE H"/>
    <property type="match status" value="1"/>
</dbReference>
<evidence type="ECO:0000313" key="2">
    <source>
        <dbReference type="Proteomes" id="UP001295794"/>
    </source>
</evidence>
<gene>
    <name evidence="1" type="ORF">MYCIT1_LOCUS14000</name>
</gene>
<accession>A0AAD2H6A9</accession>
<dbReference type="AlphaFoldDB" id="A0AAD2H6A9"/>
<dbReference type="Proteomes" id="UP001295794">
    <property type="component" value="Unassembled WGS sequence"/>
</dbReference>
<dbReference type="InterPro" id="IPR052055">
    <property type="entry name" value="Hepadnavirus_pol/RT"/>
</dbReference>
<keyword evidence="2" id="KW-1185">Reference proteome</keyword>